<dbReference type="PATRIC" id="fig|29570.3.peg.1173"/>
<gene>
    <name evidence="1" type="ORF">SAMN05878438_0958</name>
</gene>
<sequence length="193" mass="21734">MVIEEQERWTLGDIMALFDGVFAAHYQTRLIKGGDEPLYRPATDQTPYHQVIFARGYFASALHEISHWCIAGKERRLLEDYGYWYLPDGRNGQEQQAFENAEIAPQALEQLFTQACGRTFHVSVDNLGGEVEVDRDAFAQRVAARAQRYLAEGLPQRANAFYLALARYYQQGNTLEQAIAAGRALLAATEVSA</sequence>
<dbReference type="EMBL" id="FSQX01000001">
    <property type="protein sequence ID" value="SIN62625.1"/>
    <property type="molecule type" value="Genomic_DNA"/>
</dbReference>
<name>A0A0D7UWN5_9GAMM</name>
<dbReference type="InterPro" id="IPR007411">
    <property type="entry name" value="EpmC"/>
</dbReference>
<organism evidence="1 2">
    <name type="scientific">Vreelandella aquamarina</name>
    <dbReference type="NCBI Taxonomy" id="77097"/>
    <lineage>
        <taxon>Bacteria</taxon>
        <taxon>Pseudomonadati</taxon>
        <taxon>Pseudomonadota</taxon>
        <taxon>Gammaproteobacteria</taxon>
        <taxon>Oceanospirillales</taxon>
        <taxon>Halomonadaceae</taxon>
        <taxon>Vreelandella</taxon>
    </lineage>
</organism>
<evidence type="ECO:0000313" key="2">
    <source>
        <dbReference type="Proteomes" id="UP000185024"/>
    </source>
</evidence>
<accession>A0A0D7UWN5</accession>
<dbReference type="Proteomes" id="UP000185024">
    <property type="component" value="Unassembled WGS sequence"/>
</dbReference>
<dbReference type="GeneID" id="97277993"/>
<dbReference type="RefSeq" id="WP_044629784.1">
    <property type="nucleotide sequence ID" value="NZ_BJOI01000065.1"/>
</dbReference>
<dbReference type="OrthoDB" id="5298591at2"/>
<dbReference type="AlphaFoldDB" id="A0A0D7UWN5"/>
<reference evidence="1 2" key="1">
    <citation type="submission" date="2016-11" db="EMBL/GenBank/DDBJ databases">
        <authorList>
            <person name="Jaros S."/>
            <person name="Januszkiewicz K."/>
            <person name="Wedrychowicz H."/>
        </authorList>
    </citation>
    <scope>NUCLEOTIDE SEQUENCE [LARGE SCALE GENOMIC DNA]</scope>
    <source>
        <strain evidence="1 2">ACAM 239</strain>
    </source>
</reference>
<protein>
    <submittedName>
        <fullName evidence="1">Uncharacterized protein</fullName>
    </submittedName>
</protein>
<proteinExistence type="predicted"/>
<dbReference type="Pfam" id="PF04315">
    <property type="entry name" value="EpmC"/>
    <property type="match status" value="1"/>
</dbReference>
<evidence type="ECO:0000313" key="1">
    <source>
        <dbReference type="EMBL" id="SIN62625.1"/>
    </source>
</evidence>